<organism evidence="3 4">
    <name type="scientific">Acetivibrio ethanolgignens</name>
    <dbReference type="NCBI Taxonomy" id="290052"/>
    <lineage>
        <taxon>Bacteria</taxon>
        <taxon>Bacillati</taxon>
        <taxon>Bacillota</taxon>
        <taxon>Clostridia</taxon>
        <taxon>Eubacteriales</taxon>
        <taxon>Oscillospiraceae</taxon>
        <taxon>Acetivibrio</taxon>
    </lineage>
</organism>
<comment type="caution">
    <text evidence="3">The sequence shown here is derived from an EMBL/GenBank/DDBJ whole genome shotgun (WGS) entry which is preliminary data.</text>
</comment>
<name>A0A0V8QEM9_9FIRM</name>
<proteinExistence type="predicted"/>
<dbReference type="Gene3D" id="3.30.420.40">
    <property type="match status" value="2"/>
</dbReference>
<reference evidence="3 4" key="1">
    <citation type="submission" date="2015-11" db="EMBL/GenBank/DDBJ databases">
        <title>Butyribacter intestini gen. nov., sp. nov., a butyric acid-producing bacterium of the family Lachnospiraceae isolated from the human faeces.</title>
        <authorList>
            <person name="Zou Y."/>
            <person name="Xue W."/>
            <person name="Luo G."/>
            <person name="Lv M."/>
        </authorList>
    </citation>
    <scope>NUCLEOTIDE SEQUENCE [LARGE SCALE GENOMIC DNA]</scope>
    <source>
        <strain evidence="3 4">ACET-33324</strain>
    </source>
</reference>
<dbReference type="InterPro" id="IPR049067">
    <property type="entry name" value="MreB-like_C"/>
</dbReference>
<dbReference type="Pfam" id="PF17989">
    <property type="entry name" value="ALP_N"/>
    <property type="match status" value="1"/>
</dbReference>
<dbReference type="OrthoDB" id="9769994at2"/>
<evidence type="ECO:0000313" key="3">
    <source>
        <dbReference type="EMBL" id="KSV59069.1"/>
    </source>
</evidence>
<feature type="domain" description="Actin homologue MreB-like C-terminal" evidence="2">
    <location>
        <begin position="162"/>
        <end position="268"/>
    </location>
</feature>
<dbReference type="InterPro" id="IPR043129">
    <property type="entry name" value="ATPase_NBD"/>
</dbReference>
<dbReference type="SUPFAM" id="SSF53067">
    <property type="entry name" value="Actin-like ATPase domain"/>
    <property type="match status" value="2"/>
</dbReference>
<keyword evidence="4" id="KW-1185">Reference proteome</keyword>
<dbReference type="Pfam" id="PF21522">
    <property type="entry name" value="MreB-like_C"/>
    <property type="match status" value="1"/>
</dbReference>
<accession>A0A0V8QEM9</accession>
<evidence type="ECO:0000259" key="2">
    <source>
        <dbReference type="Pfam" id="PF21522"/>
    </source>
</evidence>
<dbReference type="EMBL" id="LNAM01000153">
    <property type="protein sequence ID" value="KSV59069.1"/>
    <property type="molecule type" value="Genomic_DNA"/>
</dbReference>
<dbReference type="CDD" id="cd10227">
    <property type="entry name" value="ASKHA_NBD_ParM-like"/>
    <property type="match status" value="1"/>
</dbReference>
<dbReference type="InterPro" id="IPR040607">
    <property type="entry name" value="ALP_N"/>
</dbReference>
<dbReference type="AlphaFoldDB" id="A0A0V8QEM9"/>
<evidence type="ECO:0000259" key="1">
    <source>
        <dbReference type="Pfam" id="PF17989"/>
    </source>
</evidence>
<dbReference type="STRING" id="290052.ASU35_01770"/>
<feature type="domain" description="Actin-like protein N-terminal" evidence="1">
    <location>
        <begin position="13"/>
        <end position="145"/>
    </location>
</feature>
<protein>
    <submittedName>
        <fullName evidence="3">Plasmid segregation actin-type ATPase ParM</fullName>
    </submittedName>
</protein>
<dbReference type="Proteomes" id="UP000054874">
    <property type="component" value="Unassembled WGS sequence"/>
</dbReference>
<evidence type="ECO:0000313" key="4">
    <source>
        <dbReference type="Proteomes" id="UP000054874"/>
    </source>
</evidence>
<dbReference type="RefSeq" id="WP_058352705.1">
    <property type="nucleotide sequence ID" value="NZ_CABMMD010000153.1"/>
</dbReference>
<gene>
    <name evidence="3" type="ORF">ASU35_01770</name>
</gene>
<sequence length="284" mass="32353">MNFMNTTTPIIIGIDHGYGNIKTAHCCFKTGVAAYDKEPTFKSNLLIYEGKYYLIGEEHKEFRSDKMTDSDYYILTLAAVARELNIRKLTSARVHIAAGLPLTWVSEQKDSFKAYLLQNESADFNFKGVDYHVDFVGADIFPQGFSAVADRLREFKGINMLCDIGNGTMNVMYINECRPSAKKCFTEKYGTNQCMLAVRENLMKQFGVSVDETVLDRVIRHGTADISERYLTAIRETATDYAAGIFRRLREHEYDPELMRLYVVGGGSCIRLLLHTQKKFLVKH</sequence>